<dbReference type="Gene3D" id="3.40.50.1820">
    <property type="entry name" value="alpha/beta hydrolase"/>
    <property type="match status" value="1"/>
</dbReference>
<dbReference type="PANTHER" id="PTHR43433">
    <property type="entry name" value="HYDROLASE, ALPHA/BETA FOLD FAMILY PROTEIN"/>
    <property type="match status" value="1"/>
</dbReference>
<dbReference type="EMBL" id="FNSD01000001">
    <property type="protein sequence ID" value="SEB53796.1"/>
    <property type="molecule type" value="Genomic_DNA"/>
</dbReference>
<name>A0A1H4K682_9BACT</name>
<dbReference type="AlphaFoldDB" id="A0A1H4K682"/>
<dbReference type="Proteomes" id="UP000182409">
    <property type="component" value="Unassembled WGS sequence"/>
</dbReference>
<dbReference type="PANTHER" id="PTHR43433:SF5">
    <property type="entry name" value="AB HYDROLASE-1 DOMAIN-CONTAINING PROTEIN"/>
    <property type="match status" value="1"/>
</dbReference>
<dbReference type="RefSeq" id="WP_074652629.1">
    <property type="nucleotide sequence ID" value="NZ_FNSD01000001.1"/>
</dbReference>
<reference evidence="3 4" key="1">
    <citation type="submission" date="2016-10" db="EMBL/GenBank/DDBJ databases">
        <authorList>
            <person name="de Groot N.N."/>
        </authorList>
    </citation>
    <scope>NUCLEOTIDE SEQUENCE [LARGE SCALE GENOMIC DNA]</scope>
    <source>
        <strain evidence="3 4">AB35.6</strain>
    </source>
</reference>
<dbReference type="InterPro" id="IPR050471">
    <property type="entry name" value="AB_hydrolase"/>
</dbReference>
<organism evidence="3 4">
    <name type="scientific">Terriglobus roseus</name>
    <dbReference type="NCBI Taxonomy" id="392734"/>
    <lineage>
        <taxon>Bacteria</taxon>
        <taxon>Pseudomonadati</taxon>
        <taxon>Acidobacteriota</taxon>
        <taxon>Terriglobia</taxon>
        <taxon>Terriglobales</taxon>
        <taxon>Acidobacteriaceae</taxon>
        <taxon>Terriglobus</taxon>
    </lineage>
</organism>
<dbReference type="PRINTS" id="PR00111">
    <property type="entry name" value="ABHYDROLASE"/>
</dbReference>
<dbReference type="FunFam" id="3.40.50.1820:FF:000205">
    <property type="entry name" value="Non-haem bromoperoxidase BPO-A2"/>
    <property type="match status" value="1"/>
</dbReference>
<dbReference type="Pfam" id="PF00561">
    <property type="entry name" value="Abhydrolase_1"/>
    <property type="match status" value="1"/>
</dbReference>
<protein>
    <submittedName>
        <fullName evidence="3">Pimeloyl-ACP methyl ester carboxylesterase</fullName>
    </submittedName>
</protein>
<dbReference type="InterPro" id="IPR000073">
    <property type="entry name" value="AB_hydrolase_1"/>
</dbReference>
<sequence>MAYVVTKDGTEIFFRDLGTGKPVVLIHGWPLSGDSWDKQANFLAEHGLRVIDYDRRGFGRSGQPWSGYDYDTLASDLNKLMEELDLRDATLVGFSMGGGEVVRYLSRYGTSRVSKAVLVSAVTPYLLKTSDNPDGVDPKVFEEIEENLRKDRPAFLNEFGPKFYGRSVVHHTVSEPVLEWTQSMALMGSLRSTLQTAKSWSSTDFREEMKSITIPVLVIHGTSDNTVPIDASGRRSVKILPNATLTEYDGEPHGLFLTAADRLNEELLQFVGGPREPISTPVLS</sequence>
<evidence type="ECO:0000259" key="2">
    <source>
        <dbReference type="Pfam" id="PF00561"/>
    </source>
</evidence>
<dbReference type="OrthoDB" id="9773293at2"/>
<accession>A0A1H4K682</accession>
<dbReference type="InterPro" id="IPR029058">
    <property type="entry name" value="AB_hydrolase_fold"/>
</dbReference>
<evidence type="ECO:0000313" key="3">
    <source>
        <dbReference type="EMBL" id="SEB53796.1"/>
    </source>
</evidence>
<evidence type="ECO:0000256" key="1">
    <source>
        <dbReference type="ARBA" id="ARBA00038128"/>
    </source>
</evidence>
<comment type="similarity">
    <text evidence="1">Belongs to the AB hydrolase superfamily. Bacterial non-heme haloperoxidase / perhydrolase family.</text>
</comment>
<feature type="domain" description="AB hydrolase-1" evidence="2">
    <location>
        <begin position="21"/>
        <end position="259"/>
    </location>
</feature>
<gene>
    <name evidence="3" type="ORF">SAMN05443244_1019</name>
</gene>
<proteinExistence type="inferred from homology"/>
<dbReference type="SUPFAM" id="SSF53474">
    <property type="entry name" value="alpha/beta-Hydrolases"/>
    <property type="match status" value="1"/>
</dbReference>
<evidence type="ECO:0000313" key="4">
    <source>
        <dbReference type="Proteomes" id="UP000182409"/>
    </source>
</evidence>